<dbReference type="VEuPathDB" id="FungiDB:BDEG_22111"/>
<name>A0A177WDH2_BATDL</name>
<evidence type="ECO:0000256" key="3">
    <source>
        <dbReference type="ARBA" id="ARBA00023110"/>
    </source>
</evidence>
<keyword evidence="5" id="KW-0862">Zinc</keyword>
<keyword evidence="8" id="KW-1133">Transmembrane helix</keyword>
<dbReference type="Pfam" id="PF17800">
    <property type="entry name" value="NPL"/>
    <property type="match status" value="1"/>
</dbReference>
<dbReference type="GO" id="GO:0000785">
    <property type="term" value="C:chromatin"/>
    <property type="evidence" value="ECO:0007669"/>
    <property type="project" value="TreeGrafter"/>
</dbReference>
<reference evidence="11 12" key="2">
    <citation type="submission" date="2016-05" db="EMBL/GenBank/DDBJ databases">
        <title>Lineage-specific infection strategies underlie the spectrum of fungal disease in amphibians.</title>
        <authorList>
            <person name="Cuomo C.A."/>
            <person name="Farrer R.A."/>
            <person name="James T."/>
            <person name="Longcore J."/>
            <person name="Birren B."/>
        </authorList>
    </citation>
    <scope>NUCLEOTIDE SEQUENCE [LARGE SCALE GENOMIC DNA]</scope>
    <source>
        <strain evidence="11 12">JEL423</strain>
    </source>
</reference>
<keyword evidence="3 6" id="KW-0697">Rotamase</keyword>
<dbReference type="Gene3D" id="3.10.50.40">
    <property type="match status" value="1"/>
</dbReference>
<organism evidence="11 12">
    <name type="scientific">Batrachochytrium dendrobatidis (strain JEL423)</name>
    <dbReference type="NCBI Taxonomy" id="403673"/>
    <lineage>
        <taxon>Eukaryota</taxon>
        <taxon>Fungi</taxon>
        <taxon>Fungi incertae sedis</taxon>
        <taxon>Chytridiomycota</taxon>
        <taxon>Chytridiomycota incertae sedis</taxon>
        <taxon>Chytridiomycetes</taxon>
        <taxon>Rhizophydiales</taxon>
        <taxon>Rhizophydiales incertae sedis</taxon>
        <taxon>Batrachochytrium</taxon>
    </lineage>
</organism>
<feature type="domain" description="PPIase FKBP-type" evidence="9">
    <location>
        <begin position="486"/>
        <end position="573"/>
    </location>
</feature>
<evidence type="ECO:0000313" key="11">
    <source>
        <dbReference type="EMBL" id="OAJ38158.1"/>
    </source>
</evidence>
<evidence type="ECO:0000256" key="7">
    <source>
        <dbReference type="SAM" id="MobiDB-lite"/>
    </source>
</evidence>
<dbReference type="AlphaFoldDB" id="A0A177WDH2"/>
<evidence type="ECO:0000259" key="9">
    <source>
        <dbReference type="PROSITE" id="PS50059"/>
    </source>
</evidence>
<dbReference type="Pfam" id="PF00254">
    <property type="entry name" value="FKBP_C"/>
    <property type="match status" value="1"/>
</dbReference>
<evidence type="ECO:0000256" key="5">
    <source>
        <dbReference type="PROSITE-ProRule" id="PRU00175"/>
    </source>
</evidence>
<evidence type="ECO:0000256" key="6">
    <source>
        <dbReference type="PROSITE-ProRule" id="PRU00277"/>
    </source>
</evidence>
<evidence type="ECO:0000256" key="1">
    <source>
        <dbReference type="ARBA" id="ARBA00000971"/>
    </source>
</evidence>
<dbReference type="eggNOG" id="KOG0552">
    <property type="taxonomic scope" value="Eukaryota"/>
</dbReference>
<gene>
    <name evidence="11" type="ORF">BDEG_22111</name>
</gene>
<protein>
    <recommendedName>
        <fullName evidence="2 6">peptidylprolyl isomerase</fullName>
        <ecNumber evidence="2 6">5.2.1.8</ecNumber>
    </recommendedName>
</protein>
<dbReference type="InterPro" id="IPR046357">
    <property type="entry name" value="PPIase_dom_sf"/>
</dbReference>
<feature type="domain" description="RING-type" evidence="10">
    <location>
        <begin position="185"/>
        <end position="226"/>
    </location>
</feature>
<evidence type="ECO:0000313" key="12">
    <source>
        <dbReference type="Proteomes" id="UP000077115"/>
    </source>
</evidence>
<keyword evidence="5" id="KW-0479">Metal-binding</keyword>
<dbReference type="GO" id="GO:0005730">
    <property type="term" value="C:nucleolus"/>
    <property type="evidence" value="ECO:0007669"/>
    <property type="project" value="TreeGrafter"/>
</dbReference>
<keyword evidence="4 6" id="KW-0413">Isomerase</keyword>
<proteinExistence type="predicted"/>
<feature type="transmembrane region" description="Helical" evidence="8">
    <location>
        <begin position="20"/>
        <end position="47"/>
    </location>
</feature>
<feature type="region of interest" description="Disordered" evidence="7">
    <location>
        <begin position="339"/>
        <end position="465"/>
    </location>
</feature>
<evidence type="ECO:0000259" key="10">
    <source>
        <dbReference type="PROSITE" id="PS50089"/>
    </source>
</evidence>
<evidence type="ECO:0000256" key="8">
    <source>
        <dbReference type="SAM" id="Phobius"/>
    </source>
</evidence>
<dbReference type="PROSITE" id="PS50059">
    <property type="entry name" value="FKBP_PPIASE"/>
    <property type="match status" value="1"/>
</dbReference>
<evidence type="ECO:0000256" key="2">
    <source>
        <dbReference type="ARBA" id="ARBA00013194"/>
    </source>
</evidence>
<dbReference type="FunFam" id="3.10.50.40:FF:000006">
    <property type="entry name" value="Peptidyl-prolyl cis-trans isomerase"/>
    <property type="match status" value="1"/>
</dbReference>
<dbReference type="SUPFAM" id="SSF54534">
    <property type="entry name" value="FKBP-like"/>
    <property type="match status" value="1"/>
</dbReference>
<keyword evidence="8" id="KW-0472">Membrane</keyword>
<evidence type="ECO:0000256" key="4">
    <source>
        <dbReference type="ARBA" id="ARBA00023235"/>
    </source>
</evidence>
<dbReference type="OrthoDB" id="1902587at2759"/>
<dbReference type="Pfam" id="PF13639">
    <property type="entry name" value="zf-RING_2"/>
    <property type="match status" value="1"/>
</dbReference>
<dbReference type="InterPro" id="IPR001841">
    <property type="entry name" value="Znf_RING"/>
</dbReference>
<dbReference type="InterPro" id="IPR013083">
    <property type="entry name" value="Znf_RING/FYVE/PHD"/>
</dbReference>
<accession>A0A177WDH2</accession>
<dbReference type="InterPro" id="IPR041232">
    <property type="entry name" value="NPL"/>
</dbReference>
<dbReference type="PANTHER" id="PTHR43811:SF19">
    <property type="entry name" value="39 KDA FK506-BINDING NUCLEAR PROTEIN"/>
    <property type="match status" value="1"/>
</dbReference>
<dbReference type="Gene3D" id="2.60.120.340">
    <property type="entry name" value="Nucleoplasmin core domain"/>
    <property type="match status" value="1"/>
</dbReference>
<dbReference type="SMART" id="SM00184">
    <property type="entry name" value="RING"/>
    <property type="match status" value="1"/>
</dbReference>
<dbReference type="SUPFAM" id="SSF57850">
    <property type="entry name" value="RING/U-box"/>
    <property type="match status" value="1"/>
</dbReference>
<sequence length="574" mass="62609">MESTKDPHSNSQSLVLRWTLLIDVAGGIIFWTTGLSFGLLIIIVVYLDEAELDYCEETISQPLAKTGKQLEVFLFELPGDTDDKMFASIQPSTTDAALQKLPLIMEDSESTFSTTPCCENTQTNDPYCLKSCHVGSMDVLPIAIQRRPSLTEACTKYQGSNLWSRRFSLTKQPRILRVPIDDALCTICLGSYSLGDRLHRLDCSHHFHAACIKSWLNVRNLCPLCNSAVVGVDIDLNEDEIAEFEKYTGEVDALDDSEAQPWQSHSVSASLSTKLPNKPQRTSVIIKLGDREFTLCSLTPGTLENQSLDLTLVAGEEISFHSVGNCSVDLTGNHIVFADDFGSDDEDDMEMMGSDEESDEMNEDSNEDDDSEEEEELDDATIEAILAAQSKNKRKPEPIPSDKSGKKAKVVELTSEKEAETKKGKKETKEVPAKKEAPAKKETPVKKEASAKESPAKESTPAKRTLSSGIIVEDSVVGTGPVAKSGSKVAVRYIGRLTNGKVFDSNTKGSAFTFKLGKGEVIKGWDLGVAGMHVGGSRKLTIPPHLAYGGRGAPPDIAPNATLVFEIKLLDVKK</sequence>
<keyword evidence="5" id="KW-0863">Zinc-finger</keyword>
<comment type="catalytic activity">
    <reaction evidence="1 6">
        <text>[protein]-peptidylproline (omega=180) = [protein]-peptidylproline (omega=0)</text>
        <dbReference type="Rhea" id="RHEA:16237"/>
        <dbReference type="Rhea" id="RHEA-COMP:10747"/>
        <dbReference type="Rhea" id="RHEA-COMP:10748"/>
        <dbReference type="ChEBI" id="CHEBI:83833"/>
        <dbReference type="ChEBI" id="CHEBI:83834"/>
        <dbReference type="EC" id="5.2.1.8"/>
    </reaction>
</comment>
<dbReference type="InterPro" id="IPR001179">
    <property type="entry name" value="PPIase_FKBP_dom"/>
</dbReference>
<dbReference type="EC" id="5.2.1.8" evidence="2 6"/>
<keyword evidence="8" id="KW-0812">Transmembrane</keyword>
<dbReference type="PANTHER" id="PTHR43811">
    <property type="entry name" value="FKBP-TYPE PEPTIDYL-PROLYL CIS-TRANS ISOMERASE FKPA"/>
    <property type="match status" value="1"/>
</dbReference>
<dbReference type="GO" id="GO:0003755">
    <property type="term" value="F:peptidyl-prolyl cis-trans isomerase activity"/>
    <property type="evidence" value="ECO:0007669"/>
    <property type="project" value="UniProtKB-KW"/>
</dbReference>
<dbReference type="Gene3D" id="3.30.40.10">
    <property type="entry name" value="Zinc/RING finger domain, C3HC4 (zinc finger)"/>
    <property type="match status" value="1"/>
</dbReference>
<dbReference type="GO" id="GO:0008270">
    <property type="term" value="F:zinc ion binding"/>
    <property type="evidence" value="ECO:0007669"/>
    <property type="project" value="UniProtKB-KW"/>
</dbReference>
<reference evidence="11 12" key="1">
    <citation type="submission" date="2006-10" db="EMBL/GenBank/DDBJ databases">
        <title>The Genome Sequence of Batrachochytrium dendrobatidis JEL423.</title>
        <authorList>
            <consortium name="The Broad Institute Genome Sequencing Platform"/>
            <person name="Birren B."/>
            <person name="Lander E."/>
            <person name="Galagan J."/>
            <person name="Cuomo C."/>
            <person name="Devon K."/>
            <person name="Jaffe D."/>
            <person name="Butler J."/>
            <person name="Alvarez P."/>
            <person name="Gnerre S."/>
            <person name="Grabherr M."/>
            <person name="Kleber M."/>
            <person name="Mauceli E."/>
            <person name="Brockman W."/>
            <person name="Young S."/>
            <person name="LaButti K."/>
            <person name="Sykes S."/>
            <person name="DeCaprio D."/>
            <person name="Crawford M."/>
            <person name="Koehrsen M."/>
            <person name="Engels R."/>
            <person name="Montgomery P."/>
            <person name="Pearson M."/>
            <person name="Howarth C."/>
            <person name="Larson L."/>
            <person name="White J."/>
            <person name="O'Leary S."/>
            <person name="Kodira C."/>
            <person name="Zeng Q."/>
            <person name="Yandava C."/>
            <person name="Alvarado L."/>
            <person name="Longcore J."/>
            <person name="James T."/>
        </authorList>
    </citation>
    <scope>NUCLEOTIDE SEQUENCE [LARGE SCALE GENOMIC DNA]</scope>
    <source>
        <strain evidence="11 12">JEL423</strain>
    </source>
</reference>
<dbReference type="EMBL" id="DS022301">
    <property type="protein sequence ID" value="OAJ38158.1"/>
    <property type="molecule type" value="Genomic_DNA"/>
</dbReference>
<feature type="compositionally biased region" description="Basic and acidic residues" evidence="7">
    <location>
        <begin position="414"/>
        <end position="456"/>
    </location>
</feature>
<feature type="compositionally biased region" description="Acidic residues" evidence="7">
    <location>
        <begin position="341"/>
        <end position="381"/>
    </location>
</feature>
<dbReference type="Proteomes" id="UP000077115">
    <property type="component" value="Unassembled WGS sequence"/>
</dbReference>
<dbReference type="PROSITE" id="PS50089">
    <property type="entry name" value="ZF_RING_2"/>
    <property type="match status" value="1"/>
</dbReference>
<dbReference type="STRING" id="403673.A0A177WDH2"/>